<evidence type="ECO:0000256" key="1">
    <source>
        <dbReference type="SAM" id="Phobius"/>
    </source>
</evidence>
<feature type="transmembrane region" description="Helical" evidence="1">
    <location>
        <begin position="97"/>
        <end position="119"/>
    </location>
</feature>
<feature type="transmembrane region" description="Helical" evidence="1">
    <location>
        <begin position="166"/>
        <end position="185"/>
    </location>
</feature>
<sequence length="271" mass="31063">MTPGIVFIPSSSTLVQGINRGGALLFRESSAVPATAPSRSLLVELYKRWFQISSLIRFSVSGNIGVVCFYIIERMLYAQLCQIDGLPDILEEYKDSVSYFFGYLLQIFTQHLLNATLVYGLDTIDTREKYLKTLIGQFSVYGFSLFGSTILNLALLRYGIDRNTSFFTTMILFAIVNYFLIQWVVQRATAAAYEKDMAARKKGYTLLPNNNNKNARNKRTVLQRVSRGGATESRSWFGRIFRRQRREYNSGEEVDRDEVNESCVAFVRQYR</sequence>
<comment type="caution">
    <text evidence="2">The sequence shown here is derived from an EMBL/GenBank/DDBJ whole genome shotgun (WGS) entry which is preliminary data.</text>
</comment>
<keyword evidence="3" id="KW-1185">Reference proteome</keyword>
<keyword evidence="1" id="KW-0472">Membrane</keyword>
<name>A0AAD2CPS7_9STRA</name>
<accession>A0AAD2CPS7</accession>
<keyword evidence="1" id="KW-1133">Transmembrane helix</keyword>
<keyword evidence="1" id="KW-0812">Transmembrane</keyword>
<dbReference type="EMBL" id="CAKOGP040000557">
    <property type="protein sequence ID" value="CAJ1936293.1"/>
    <property type="molecule type" value="Genomic_DNA"/>
</dbReference>
<organism evidence="2 3">
    <name type="scientific">Cylindrotheca closterium</name>
    <dbReference type="NCBI Taxonomy" id="2856"/>
    <lineage>
        <taxon>Eukaryota</taxon>
        <taxon>Sar</taxon>
        <taxon>Stramenopiles</taxon>
        <taxon>Ochrophyta</taxon>
        <taxon>Bacillariophyta</taxon>
        <taxon>Bacillariophyceae</taxon>
        <taxon>Bacillariophycidae</taxon>
        <taxon>Bacillariales</taxon>
        <taxon>Bacillariaceae</taxon>
        <taxon>Cylindrotheca</taxon>
    </lineage>
</organism>
<protein>
    <submittedName>
        <fullName evidence="2">Uncharacterized protein</fullName>
    </submittedName>
</protein>
<reference evidence="2" key="1">
    <citation type="submission" date="2023-08" db="EMBL/GenBank/DDBJ databases">
        <authorList>
            <person name="Audoor S."/>
            <person name="Bilcke G."/>
        </authorList>
    </citation>
    <scope>NUCLEOTIDE SEQUENCE</scope>
</reference>
<gene>
    <name evidence="2" type="ORF">CYCCA115_LOCUS5119</name>
</gene>
<feature type="transmembrane region" description="Helical" evidence="1">
    <location>
        <begin position="55"/>
        <end position="77"/>
    </location>
</feature>
<evidence type="ECO:0000313" key="3">
    <source>
        <dbReference type="Proteomes" id="UP001295423"/>
    </source>
</evidence>
<proteinExistence type="predicted"/>
<feature type="transmembrane region" description="Helical" evidence="1">
    <location>
        <begin position="140"/>
        <end position="160"/>
    </location>
</feature>
<evidence type="ECO:0000313" key="2">
    <source>
        <dbReference type="EMBL" id="CAJ1936293.1"/>
    </source>
</evidence>
<dbReference type="Proteomes" id="UP001295423">
    <property type="component" value="Unassembled WGS sequence"/>
</dbReference>
<dbReference type="AlphaFoldDB" id="A0AAD2CPS7"/>